<dbReference type="EMBL" id="BJYG01000021">
    <property type="protein sequence ID" value="GEN63547.1"/>
    <property type="molecule type" value="Genomic_DNA"/>
</dbReference>
<dbReference type="Proteomes" id="UP000321746">
    <property type="component" value="Unassembled WGS sequence"/>
</dbReference>
<dbReference type="GO" id="GO:0005829">
    <property type="term" value="C:cytosol"/>
    <property type="evidence" value="ECO:0007669"/>
    <property type="project" value="TreeGrafter"/>
</dbReference>
<comment type="caution">
    <text evidence="7">The sequence shown here is derived from an EMBL/GenBank/DDBJ whole genome shotgun (WGS) entry which is preliminary data.</text>
</comment>
<keyword evidence="8" id="KW-1185">Reference proteome</keyword>
<evidence type="ECO:0000256" key="2">
    <source>
        <dbReference type="ARBA" id="ARBA00023015"/>
    </source>
</evidence>
<dbReference type="InterPro" id="IPR036390">
    <property type="entry name" value="WH_DNA-bd_sf"/>
</dbReference>
<dbReference type="Gene3D" id="1.10.10.10">
    <property type="entry name" value="Winged helix-like DNA-binding domain superfamily/Winged helix DNA-binding domain"/>
    <property type="match status" value="1"/>
</dbReference>
<evidence type="ECO:0000256" key="4">
    <source>
        <dbReference type="ARBA" id="ARBA00023163"/>
    </source>
</evidence>
<keyword evidence="4" id="KW-0804">Transcription</keyword>
<evidence type="ECO:0000256" key="1">
    <source>
        <dbReference type="ARBA" id="ARBA00009437"/>
    </source>
</evidence>
<dbReference type="InterPro" id="IPR005119">
    <property type="entry name" value="LysR_subst-bd"/>
</dbReference>
<dbReference type="InterPro" id="IPR036388">
    <property type="entry name" value="WH-like_DNA-bd_sf"/>
</dbReference>
<feature type="domain" description="HTH lysR-type" evidence="6">
    <location>
        <begin position="17"/>
        <end position="74"/>
    </location>
</feature>
<accession>A0A511XKS2</accession>
<name>A0A511XKS2_9PROT</name>
<dbReference type="Gene3D" id="3.40.190.290">
    <property type="match status" value="1"/>
</dbReference>
<evidence type="ECO:0000313" key="8">
    <source>
        <dbReference type="Proteomes" id="UP000321746"/>
    </source>
</evidence>
<organism evidence="7 8">
    <name type="scientific">Acetobacter oeni</name>
    <dbReference type="NCBI Taxonomy" id="304077"/>
    <lineage>
        <taxon>Bacteria</taxon>
        <taxon>Pseudomonadati</taxon>
        <taxon>Pseudomonadota</taxon>
        <taxon>Alphaproteobacteria</taxon>
        <taxon>Acetobacterales</taxon>
        <taxon>Acetobacteraceae</taxon>
        <taxon>Acetobacter</taxon>
    </lineage>
</organism>
<proteinExistence type="inferred from homology"/>
<dbReference type="Pfam" id="PF03466">
    <property type="entry name" value="LysR_substrate"/>
    <property type="match status" value="1"/>
</dbReference>
<dbReference type="InterPro" id="IPR000847">
    <property type="entry name" value="LysR_HTH_N"/>
</dbReference>
<dbReference type="GO" id="GO:0003700">
    <property type="term" value="F:DNA-binding transcription factor activity"/>
    <property type="evidence" value="ECO:0007669"/>
    <property type="project" value="InterPro"/>
</dbReference>
<protein>
    <submittedName>
        <fullName evidence="7">LysR family transcriptional regulator</fullName>
    </submittedName>
</protein>
<dbReference type="SUPFAM" id="SSF53850">
    <property type="entry name" value="Periplasmic binding protein-like II"/>
    <property type="match status" value="1"/>
</dbReference>
<dbReference type="OrthoDB" id="9806538at2"/>
<dbReference type="GO" id="GO:0003677">
    <property type="term" value="F:DNA binding"/>
    <property type="evidence" value="ECO:0007669"/>
    <property type="project" value="UniProtKB-KW"/>
</dbReference>
<feature type="compositionally biased region" description="Polar residues" evidence="5">
    <location>
        <begin position="320"/>
        <end position="336"/>
    </location>
</feature>
<sequence length="336" mass="36557">MNPGPALSPSWYIGARLKLRHLRLLDTLSRTSTLLDAATGLGISQPAASKLLSDLEDMIGFPLFLQDGRRMRFSVFGEVLARRAAVILNELDRAREEINILLSGSTGRVSIGTIDGPAVDLLTSIIFRLQKNFPGIDLEIRTGSSIGLFGDLLRGEVDIMIGRPPEDASPQDFTIRNAGREPMVLAARPKHPLAGRKKRDIRDIANYPLILQRRGGRSRLRLETLFQEAGIPLPSSVIGSDSLVVTLACIADSDALTILSEPVALQQERYHQITGIPTAFDLSISSYGILTSVVRPPTPAARMVMTLLLEAADGDESPMSEENPTAPQAQDSFLEE</sequence>
<dbReference type="RefSeq" id="WP_146888234.1">
    <property type="nucleotide sequence ID" value="NZ_BJYG01000021.1"/>
</dbReference>
<evidence type="ECO:0000259" key="6">
    <source>
        <dbReference type="PROSITE" id="PS50931"/>
    </source>
</evidence>
<evidence type="ECO:0000256" key="5">
    <source>
        <dbReference type="SAM" id="MobiDB-lite"/>
    </source>
</evidence>
<feature type="region of interest" description="Disordered" evidence="5">
    <location>
        <begin position="314"/>
        <end position="336"/>
    </location>
</feature>
<dbReference type="AlphaFoldDB" id="A0A511XKS2"/>
<dbReference type="PANTHER" id="PTHR30419">
    <property type="entry name" value="HTH-TYPE TRANSCRIPTIONAL REGULATOR YBHD"/>
    <property type="match status" value="1"/>
</dbReference>
<dbReference type="InterPro" id="IPR050950">
    <property type="entry name" value="HTH-type_LysR_regulators"/>
</dbReference>
<dbReference type="SUPFAM" id="SSF46785">
    <property type="entry name" value="Winged helix' DNA-binding domain"/>
    <property type="match status" value="1"/>
</dbReference>
<dbReference type="PANTHER" id="PTHR30419:SF8">
    <property type="entry name" value="NITROGEN ASSIMILATION TRANSCRIPTIONAL ACTIVATOR-RELATED"/>
    <property type="match status" value="1"/>
</dbReference>
<evidence type="ECO:0000256" key="3">
    <source>
        <dbReference type="ARBA" id="ARBA00023125"/>
    </source>
</evidence>
<comment type="similarity">
    <text evidence="1">Belongs to the LysR transcriptional regulatory family.</text>
</comment>
<evidence type="ECO:0000313" key="7">
    <source>
        <dbReference type="EMBL" id="GEN63547.1"/>
    </source>
</evidence>
<reference evidence="7 8" key="1">
    <citation type="submission" date="2019-07" db="EMBL/GenBank/DDBJ databases">
        <title>Whole genome shotgun sequence of Acetobacter oeni NBRC 105207.</title>
        <authorList>
            <person name="Hosoyama A."/>
            <person name="Uohara A."/>
            <person name="Ohji S."/>
            <person name="Ichikawa N."/>
        </authorList>
    </citation>
    <scope>NUCLEOTIDE SEQUENCE [LARGE SCALE GENOMIC DNA]</scope>
    <source>
        <strain evidence="7 8">NBRC 105207</strain>
    </source>
</reference>
<keyword evidence="3" id="KW-0238">DNA-binding</keyword>
<dbReference type="Pfam" id="PF00126">
    <property type="entry name" value="HTH_1"/>
    <property type="match status" value="1"/>
</dbReference>
<gene>
    <name evidence="7" type="primary">gbpR</name>
    <name evidence="7" type="ORF">AOE01nite_17710</name>
</gene>
<keyword evidence="2" id="KW-0805">Transcription regulation</keyword>
<dbReference type="PROSITE" id="PS50931">
    <property type="entry name" value="HTH_LYSR"/>
    <property type="match status" value="1"/>
</dbReference>